<dbReference type="Proteomes" id="UP000318626">
    <property type="component" value="Chromosome"/>
</dbReference>
<evidence type="ECO:0000313" key="3">
    <source>
        <dbReference type="Proteomes" id="UP000318626"/>
    </source>
</evidence>
<keyword evidence="3" id="KW-1185">Reference proteome</keyword>
<protein>
    <recommendedName>
        <fullName evidence="4">Peptidoglycan binding domain protein</fullName>
    </recommendedName>
</protein>
<accession>A0A518C8B8</accession>
<dbReference type="Pfam" id="PF06267">
    <property type="entry name" value="DUF1028"/>
    <property type="match status" value="1"/>
</dbReference>
<dbReference type="RefSeq" id="WP_196782372.1">
    <property type="nucleotide sequence ID" value="NZ_CP036289.1"/>
</dbReference>
<proteinExistence type="predicted"/>
<dbReference type="Gene3D" id="3.60.20.10">
    <property type="entry name" value="Glutamine Phosphoribosylpyrophosphate, subunit 1, domain 1"/>
    <property type="match status" value="1"/>
</dbReference>
<dbReference type="EMBL" id="CP036289">
    <property type="protein sequence ID" value="QDU75476.1"/>
    <property type="molecule type" value="Genomic_DNA"/>
</dbReference>
<dbReference type="PANTHER" id="PTHR39328:SF1">
    <property type="entry name" value="BLL2871 PROTEIN"/>
    <property type="match status" value="1"/>
</dbReference>
<keyword evidence="1" id="KW-1133">Transmembrane helix</keyword>
<dbReference type="SUPFAM" id="SSF56235">
    <property type="entry name" value="N-terminal nucleophile aminohydrolases (Ntn hydrolases)"/>
    <property type="match status" value="1"/>
</dbReference>
<dbReference type="InterPro" id="IPR010430">
    <property type="entry name" value="DUF1028"/>
</dbReference>
<reference evidence="3" key="1">
    <citation type="submission" date="2019-02" db="EMBL/GenBank/DDBJ databases">
        <title>Deep-cultivation of Planctomycetes and their phenomic and genomic characterization uncovers novel biology.</title>
        <authorList>
            <person name="Wiegand S."/>
            <person name="Jogler M."/>
            <person name="Boedeker C."/>
            <person name="Pinto D."/>
            <person name="Vollmers J."/>
            <person name="Rivas-Marin E."/>
            <person name="Kohn T."/>
            <person name="Peeters S.H."/>
            <person name="Heuer A."/>
            <person name="Rast P."/>
            <person name="Oberbeckmann S."/>
            <person name="Bunk B."/>
            <person name="Jeske O."/>
            <person name="Meyerdierks A."/>
            <person name="Storesund J.E."/>
            <person name="Kallscheuer N."/>
            <person name="Luecker S."/>
            <person name="Lage O.M."/>
            <person name="Pohl T."/>
            <person name="Merkel B.J."/>
            <person name="Hornburger P."/>
            <person name="Mueller R.-W."/>
            <person name="Bruemmer F."/>
            <person name="Labrenz M."/>
            <person name="Spormann A.M."/>
            <person name="Op den Camp H."/>
            <person name="Overmann J."/>
            <person name="Amann R."/>
            <person name="Jetten M.S.M."/>
            <person name="Mascher T."/>
            <person name="Medema M.H."/>
            <person name="Devos D.P."/>
            <person name="Kaster A.-K."/>
            <person name="Ovreas L."/>
            <person name="Rohde M."/>
            <person name="Galperin M.Y."/>
            <person name="Jogler C."/>
        </authorList>
    </citation>
    <scope>NUCLEOTIDE SEQUENCE [LARGE SCALE GENOMIC DNA]</scope>
    <source>
        <strain evidence="3">Pan97</strain>
    </source>
</reference>
<dbReference type="AlphaFoldDB" id="A0A518C8B8"/>
<dbReference type="KEGG" id="bvo:Pan97_25090"/>
<keyword evidence="1" id="KW-0472">Membrane</keyword>
<organism evidence="2 3">
    <name type="scientific">Bremerella volcania</name>
    <dbReference type="NCBI Taxonomy" id="2527984"/>
    <lineage>
        <taxon>Bacteria</taxon>
        <taxon>Pseudomonadati</taxon>
        <taxon>Planctomycetota</taxon>
        <taxon>Planctomycetia</taxon>
        <taxon>Pirellulales</taxon>
        <taxon>Pirellulaceae</taxon>
        <taxon>Bremerella</taxon>
    </lineage>
</organism>
<name>A0A518C8B8_9BACT</name>
<sequence length="267" mass="28282">MHALKIISVIAIPLMMTGIVFVTQARKNQPAATAAEGSIPEVNTFSIVAYDPETGDLGIAVASKVLGVGCIVPWGKAGRGAIATQSAANTAYGPDGLELLKDKSAEEVVRVLTSADEGRAIRQLGIVDAQGRAASFTGEKCNAWAGHIVGEHFTVQGNLLAGEKVLQDMAAKYREAREQGDGELADWLMAALIAGDDAGGDRRGKQSAALMVYRQGAGYGGNDRYIDLRVDDHQQPVTELARLLNVHKTFFAGAHRRVKAGAKESEE</sequence>
<evidence type="ECO:0000256" key="1">
    <source>
        <dbReference type="SAM" id="Phobius"/>
    </source>
</evidence>
<evidence type="ECO:0008006" key="4">
    <source>
        <dbReference type="Google" id="ProtNLM"/>
    </source>
</evidence>
<dbReference type="PANTHER" id="PTHR39328">
    <property type="entry name" value="BLL2871 PROTEIN"/>
    <property type="match status" value="1"/>
</dbReference>
<evidence type="ECO:0000313" key="2">
    <source>
        <dbReference type="EMBL" id="QDU75476.1"/>
    </source>
</evidence>
<dbReference type="InterPro" id="IPR029055">
    <property type="entry name" value="Ntn_hydrolases_N"/>
</dbReference>
<keyword evidence="1" id="KW-0812">Transmembrane</keyword>
<feature type="transmembrane region" description="Helical" evidence="1">
    <location>
        <begin position="6"/>
        <end position="23"/>
    </location>
</feature>
<gene>
    <name evidence="2" type="ORF">Pan97_25090</name>
</gene>